<proteinExistence type="predicted"/>
<dbReference type="OrthoDB" id="671439at2759"/>
<keyword evidence="3" id="KW-1185">Reference proteome</keyword>
<reference evidence="2 3" key="1">
    <citation type="submission" date="2016-07" db="EMBL/GenBank/DDBJ databases">
        <title>Pervasive Adenine N6-methylation of Active Genes in Fungi.</title>
        <authorList>
            <consortium name="DOE Joint Genome Institute"/>
            <person name="Mondo S.J."/>
            <person name="Dannebaum R.O."/>
            <person name="Kuo R.C."/>
            <person name="Labutti K."/>
            <person name="Haridas S."/>
            <person name="Kuo A."/>
            <person name="Salamov A."/>
            <person name="Ahrendt S.R."/>
            <person name="Lipzen A."/>
            <person name="Sullivan W."/>
            <person name="Andreopoulos W.B."/>
            <person name="Clum A."/>
            <person name="Lindquist E."/>
            <person name="Daum C."/>
            <person name="Ramamoorthy G.K."/>
            <person name="Gryganskyi A."/>
            <person name="Culley D."/>
            <person name="Magnuson J.K."/>
            <person name="James T.Y."/>
            <person name="O'Malley M.A."/>
            <person name="Stajich J.E."/>
            <person name="Spatafora J.W."/>
            <person name="Visel A."/>
            <person name="Grigoriev I.V."/>
        </authorList>
    </citation>
    <scope>NUCLEOTIDE SEQUENCE [LARGE SCALE GENOMIC DNA]</scope>
    <source>
        <strain evidence="2 3">NRRL 3301</strain>
    </source>
</reference>
<name>A0A1X2GMG9_9FUNG</name>
<dbReference type="SUPFAM" id="SSF52266">
    <property type="entry name" value="SGNH hydrolase"/>
    <property type="match status" value="1"/>
</dbReference>
<dbReference type="GO" id="GO:0016787">
    <property type="term" value="F:hydrolase activity"/>
    <property type="evidence" value="ECO:0007669"/>
    <property type="project" value="UniProtKB-KW"/>
</dbReference>
<dbReference type="AlphaFoldDB" id="A0A1X2GMG9"/>
<dbReference type="InterPro" id="IPR045136">
    <property type="entry name" value="Iah1-like"/>
</dbReference>
<sequence length="299" mass="34323">MQVTPVASFLVAVSGFLFYRYHPYFQSQKQPIVMNSVYNQILLFGDSITQMSFDPALYGFGANLANAYQRKLDVFNRGFSGYNTDWALPLLRQILPTVETQRQTPARIELMTIFFGANDAAIPGAAQHVPLDRYKSNLLTMLDLIKNPQSPYYNPNIRLILITPPPLNEVQWRQRCIEFGNDMDRYAHVTKEYAMTVKELAKEKNIVCADIWSRVTEKAQASENGLADYLFDGLHLNGNGYKELHSLLMELIGKHFPEIHPDALEMEIPWWRDLNRESPNSYEKQLVFPVLKTKPGDSQ</sequence>
<dbReference type="Gene3D" id="3.40.50.1110">
    <property type="entry name" value="SGNH hydrolase"/>
    <property type="match status" value="1"/>
</dbReference>
<feature type="domain" description="SGNH hydrolase-type esterase" evidence="1">
    <location>
        <begin position="43"/>
        <end position="242"/>
    </location>
</feature>
<dbReference type="PANTHER" id="PTHR14209:SF19">
    <property type="entry name" value="ISOAMYL ACETATE-HYDROLYZING ESTERASE 1 HOMOLOG"/>
    <property type="match status" value="1"/>
</dbReference>
<keyword evidence="2" id="KW-0378">Hydrolase</keyword>
<comment type="caution">
    <text evidence="2">The sequence shown here is derived from an EMBL/GenBank/DDBJ whole genome shotgun (WGS) entry which is preliminary data.</text>
</comment>
<gene>
    <name evidence="2" type="ORF">DM01DRAFT_1333985</name>
</gene>
<evidence type="ECO:0000313" key="3">
    <source>
        <dbReference type="Proteomes" id="UP000242146"/>
    </source>
</evidence>
<evidence type="ECO:0000259" key="1">
    <source>
        <dbReference type="Pfam" id="PF13472"/>
    </source>
</evidence>
<dbReference type="Pfam" id="PF13472">
    <property type="entry name" value="Lipase_GDSL_2"/>
    <property type="match status" value="1"/>
</dbReference>
<dbReference type="Proteomes" id="UP000242146">
    <property type="component" value="Unassembled WGS sequence"/>
</dbReference>
<protein>
    <submittedName>
        <fullName evidence="2">SGNH hydrolase</fullName>
    </submittedName>
</protein>
<organism evidence="2 3">
    <name type="scientific">Hesseltinella vesiculosa</name>
    <dbReference type="NCBI Taxonomy" id="101127"/>
    <lineage>
        <taxon>Eukaryota</taxon>
        <taxon>Fungi</taxon>
        <taxon>Fungi incertae sedis</taxon>
        <taxon>Mucoromycota</taxon>
        <taxon>Mucoromycotina</taxon>
        <taxon>Mucoromycetes</taxon>
        <taxon>Mucorales</taxon>
        <taxon>Cunninghamellaceae</taxon>
        <taxon>Hesseltinella</taxon>
    </lineage>
</organism>
<dbReference type="STRING" id="101127.A0A1X2GMG9"/>
<dbReference type="InterPro" id="IPR013830">
    <property type="entry name" value="SGNH_hydro"/>
</dbReference>
<evidence type="ECO:0000313" key="2">
    <source>
        <dbReference type="EMBL" id="ORX57364.1"/>
    </source>
</evidence>
<dbReference type="CDD" id="cd01838">
    <property type="entry name" value="Isoamyl_acetate_hydrolase_like"/>
    <property type="match status" value="1"/>
</dbReference>
<dbReference type="EMBL" id="MCGT01000008">
    <property type="protein sequence ID" value="ORX57364.1"/>
    <property type="molecule type" value="Genomic_DNA"/>
</dbReference>
<accession>A0A1X2GMG9</accession>
<dbReference type="InterPro" id="IPR036514">
    <property type="entry name" value="SGNH_hydro_sf"/>
</dbReference>
<dbReference type="PANTHER" id="PTHR14209">
    <property type="entry name" value="ISOAMYL ACETATE-HYDROLYZING ESTERASE 1"/>
    <property type="match status" value="1"/>
</dbReference>